<dbReference type="EMBL" id="CAUYUJ010015236">
    <property type="protein sequence ID" value="CAK0851421.1"/>
    <property type="molecule type" value="Genomic_DNA"/>
</dbReference>
<dbReference type="InterPro" id="IPR003323">
    <property type="entry name" value="OTU_dom"/>
</dbReference>
<dbReference type="PROSITE" id="PS50802">
    <property type="entry name" value="OTU"/>
    <property type="match status" value="1"/>
</dbReference>
<gene>
    <name evidence="3" type="ORF">PCOR1329_LOCUS43576</name>
</gene>
<organism evidence="3 4">
    <name type="scientific">Prorocentrum cordatum</name>
    <dbReference type="NCBI Taxonomy" id="2364126"/>
    <lineage>
        <taxon>Eukaryota</taxon>
        <taxon>Sar</taxon>
        <taxon>Alveolata</taxon>
        <taxon>Dinophyceae</taxon>
        <taxon>Prorocentrales</taxon>
        <taxon>Prorocentraceae</taxon>
        <taxon>Prorocentrum</taxon>
    </lineage>
</organism>
<feature type="region of interest" description="Disordered" evidence="1">
    <location>
        <begin position="292"/>
        <end position="325"/>
    </location>
</feature>
<feature type="domain" description="OTU" evidence="2">
    <location>
        <begin position="56"/>
        <end position="228"/>
    </location>
</feature>
<evidence type="ECO:0000259" key="2">
    <source>
        <dbReference type="PROSITE" id="PS50802"/>
    </source>
</evidence>
<proteinExistence type="predicted"/>
<protein>
    <recommendedName>
        <fullName evidence="2">OTU domain-containing protein</fullName>
    </recommendedName>
</protein>
<dbReference type="Proteomes" id="UP001189429">
    <property type="component" value="Unassembled WGS sequence"/>
</dbReference>
<comment type="caution">
    <text evidence="3">The sequence shown here is derived from an EMBL/GenBank/DDBJ whole genome shotgun (WGS) entry which is preliminary data.</text>
</comment>
<keyword evidence="4" id="KW-1185">Reference proteome</keyword>
<accession>A0ABN9TYN5</accession>
<evidence type="ECO:0000313" key="3">
    <source>
        <dbReference type="EMBL" id="CAK0851421.1"/>
    </source>
</evidence>
<reference evidence="3" key="1">
    <citation type="submission" date="2023-10" db="EMBL/GenBank/DDBJ databases">
        <authorList>
            <person name="Chen Y."/>
            <person name="Shah S."/>
            <person name="Dougan E. K."/>
            <person name="Thang M."/>
            <person name="Chan C."/>
        </authorList>
    </citation>
    <scope>NUCLEOTIDE SEQUENCE [LARGE SCALE GENOMIC DNA]</scope>
</reference>
<evidence type="ECO:0000256" key="1">
    <source>
        <dbReference type="SAM" id="MobiDB-lite"/>
    </source>
</evidence>
<evidence type="ECO:0000313" key="4">
    <source>
        <dbReference type="Proteomes" id="UP001189429"/>
    </source>
</evidence>
<name>A0ABN9TYN5_9DINO</name>
<sequence>MAESSDEEFAVDQARVSEVGLDDDGEAIRRSRISCANESLGRVADLLSATRPGMRLSVRPVRGDGLCFFRAAAAELGLPGRAAWKLYRWTLVKMMKQRNQQLFAALQLDEYAVERRARLQKELPAQVASGVAWGSLPNWKVFYVDICMGLHSEDVSATRRYADAVVITHFLEACGALALCVPFNAWSQAAIFPDQGLLQGRAQIPVLDFAFVHYDVDGYSHYDAVDVATSGANAPRPWEPSTACRGKFSDPSCFADVDALFGEEDVAAFCHQMIILKAEAFGRLQFTERGVRRGAEHQTAKRARRPPTGRGLAARRSGRLDRRANAKEHCRAQRMAPESDSDAYRVVIALKSGVGLNSEDPTLPPPFDPSDAADNIQEVMDGLQWPICNCAVRQCRWTGETEGDLRRHVLSCHQACLPAAWRQGWNKRLADSADDVGVHAEVLEEQEAWIWSIYCQAVEVRARTGMPALGICRDRRAIRTMRQVANDACLSSLVCFCCGQIYTSVEDPESAGVSEIGWTPLRGLLRSCPRELLEYAFGLDAFLAHFPHPAPDHRGTRSHHYPTQTTASSPWVRTVRWNGPNGSQNSMRFLCCPEDVVCDRQHGVVDELCESCRIPLCWQCRGIFAKTRTVRERIPRPAIANDNFVGFVSAWWEKHKPRWIEMAAATPVWTSLMAFYVEGDKGHLMNNQASCAK</sequence>